<sequence>MSKNISVGIDIGTYHIRVAVSERTKENPTPKIIGKGYTESRGMRHGYIVNVSDVSRSLKRAMEQAEKTSGIKIKEAVISIGGVSLESIKSIGATMISRGDNEVTDLDVKNATEASERALPKGSILNRKILTSIPIVYKIDGKEILGRPIGMKGVRFEVETLFVTCLEQHLNDLIQAVEDVGVRVQDVHASPLVASLVTLTKSQKIAGCVLANIGSETVSIVVFENDIPLSLKVFPVGANSITHDIALGLQVPLDEAEQIKLGGITGADYSRKKLEDIVVKRITDIFELINAHLKEINKDGLLPAGIIITGGGSGIATVEDIAKATLKLPSRIASLYFNGGNYIQDSTWAVCYGLCIIGHTGETGDFSAINNTKNTLANWFKKFMP</sequence>
<comment type="subunit">
    <text evidence="5">Self-interacts. Interacts with FtsZ.</text>
</comment>
<dbReference type="PIRSF" id="PIRSF003101">
    <property type="entry name" value="FtsA"/>
    <property type="match status" value="1"/>
</dbReference>
<gene>
    <name evidence="5 7" type="primary">ftsA</name>
    <name evidence="7" type="ORF">COW81_01330</name>
</gene>
<proteinExistence type="inferred from homology"/>
<dbReference type="EMBL" id="PCTT01000016">
    <property type="protein sequence ID" value="PIP87231.1"/>
    <property type="molecule type" value="Genomic_DNA"/>
</dbReference>
<dbReference type="GO" id="GO:0043093">
    <property type="term" value="P:FtsZ-dependent cytokinesis"/>
    <property type="evidence" value="ECO:0007669"/>
    <property type="project" value="UniProtKB-UniRule"/>
</dbReference>
<comment type="subcellular location">
    <subcellularLocation>
        <location evidence="5">Cell membrane</location>
        <topology evidence="5">Peripheral membrane protein</topology>
        <orientation evidence="5">Cytoplasmic side</orientation>
    </subcellularLocation>
    <text evidence="5">Localizes to the Z ring in an FtsZ-dependent manner. Targeted to the membrane through a conserved C-terminal amphipathic helix.</text>
</comment>
<evidence type="ECO:0000256" key="5">
    <source>
        <dbReference type="HAMAP-Rule" id="MF_02033"/>
    </source>
</evidence>
<comment type="caution">
    <text evidence="7">The sequence shown here is derived from an EMBL/GenBank/DDBJ whole genome shotgun (WGS) entry which is preliminary data.</text>
</comment>
<evidence type="ECO:0000256" key="3">
    <source>
        <dbReference type="ARBA" id="ARBA00023136"/>
    </source>
</evidence>
<dbReference type="InterPro" id="IPR020823">
    <property type="entry name" value="Cell_div_FtsA"/>
</dbReference>
<dbReference type="Pfam" id="PF14450">
    <property type="entry name" value="FtsA"/>
    <property type="match status" value="1"/>
</dbReference>
<dbReference type="AlphaFoldDB" id="A0A2H0DZ18"/>
<dbReference type="HAMAP" id="MF_02033">
    <property type="entry name" value="FtsA"/>
    <property type="match status" value="1"/>
</dbReference>
<reference evidence="7 8" key="1">
    <citation type="submission" date="2017-09" db="EMBL/GenBank/DDBJ databases">
        <title>Depth-based differentiation of microbial function through sediment-hosted aquifers and enrichment of novel symbionts in the deep terrestrial subsurface.</title>
        <authorList>
            <person name="Probst A.J."/>
            <person name="Ladd B."/>
            <person name="Jarett J.K."/>
            <person name="Geller-Mcgrath D.E."/>
            <person name="Sieber C.M."/>
            <person name="Emerson J.B."/>
            <person name="Anantharaman K."/>
            <person name="Thomas B.C."/>
            <person name="Malmstrom R."/>
            <person name="Stieglmeier M."/>
            <person name="Klingl A."/>
            <person name="Woyke T."/>
            <person name="Ryan C.M."/>
            <person name="Banfield J.F."/>
        </authorList>
    </citation>
    <scope>NUCLEOTIDE SEQUENCE [LARGE SCALE GENOMIC DNA]</scope>
    <source>
        <strain evidence="7">CG22_combo_CG10-13_8_21_14_all_36_13</strain>
    </source>
</reference>
<evidence type="ECO:0000256" key="2">
    <source>
        <dbReference type="ARBA" id="ARBA00022618"/>
    </source>
</evidence>
<organism evidence="7 8">
    <name type="scientific">Candidatus Campbellbacteria bacterium CG22_combo_CG10-13_8_21_14_all_36_13</name>
    <dbReference type="NCBI Taxonomy" id="1974529"/>
    <lineage>
        <taxon>Bacteria</taxon>
        <taxon>Candidatus Campbelliibacteriota</taxon>
    </lineage>
</organism>
<dbReference type="InterPro" id="IPR043129">
    <property type="entry name" value="ATPase_NBD"/>
</dbReference>
<evidence type="ECO:0000313" key="8">
    <source>
        <dbReference type="Proteomes" id="UP000231143"/>
    </source>
</evidence>
<dbReference type="Gene3D" id="3.30.420.40">
    <property type="match status" value="3"/>
</dbReference>
<accession>A0A2H0DZ18</accession>
<protein>
    <recommendedName>
        <fullName evidence="5">Cell division protein FtsA</fullName>
    </recommendedName>
</protein>
<dbReference type="PANTHER" id="PTHR32432">
    <property type="entry name" value="CELL DIVISION PROTEIN FTSA-RELATED"/>
    <property type="match status" value="1"/>
</dbReference>
<keyword evidence="4 5" id="KW-0131">Cell cycle</keyword>
<evidence type="ECO:0000313" key="7">
    <source>
        <dbReference type="EMBL" id="PIP87231.1"/>
    </source>
</evidence>
<dbReference type="InterPro" id="IPR050696">
    <property type="entry name" value="FtsA/MreB"/>
</dbReference>
<evidence type="ECO:0000256" key="4">
    <source>
        <dbReference type="ARBA" id="ARBA00023306"/>
    </source>
</evidence>
<dbReference type="NCBIfam" id="TIGR01174">
    <property type="entry name" value="ftsA"/>
    <property type="match status" value="1"/>
</dbReference>
<feature type="domain" description="SHS2" evidence="6">
    <location>
        <begin position="6"/>
        <end position="198"/>
    </location>
</feature>
<evidence type="ECO:0000256" key="1">
    <source>
        <dbReference type="ARBA" id="ARBA00022475"/>
    </source>
</evidence>
<keyword evidence="2 5" id="KW-0132">Cell division</keyword>
<comment type="similarity">
    <text evidence="5">Belongs to the FtsA/MreB family.</text>
</comment>
<dbReference type="GO" id="GO:0032153">
    <property type="term" value="C:cell division site"/>
    <property type="evidence" value="ECO:0007669"/>
    <property type="project" value="UniProtKB-UniRule"/>
</dbReference>
<dbReference type="GO" id="GO:0009898">
    <property type="term" value="C:cytoplasmic side of plasma membrane"/>
    <property type="evidence" value="ECO:0007669"/>
    <property type="project" value="UniProtKB-UniRule"/>
</dbReference>
<dbReference type="SMART" id="SM00842">
    <property type="entry name" value="FtsA"/>
    <property type="match status" value="1"/>
</dbReference>
<keyword evidence="3 5" id="KW-0472">Membrane</keyword>
<dbReference type="PANTHER" id="PTHR32432:SF4">
    <property type="entry name" value="CELL DIVISION PROTEIN FTSA"/>
    <property type="match status" value="1"/>
</dbReference>
<name>A0A2H0DZ18_9BACT</name>
<dbReference type="SUPFAM" id="SSF53067">
    <property type="entry name" value="Actin-like ATPase domain"/>
    <property type="match status" value="2"/>
</dbReference>
<dbReference type="Pfam" id="PF02491">
    <property type="entry name" value="SHS2_FTSA"/>
    <property type="match status" value="1"/>
</dbReference>
<dbReference type="Proteomes" id="UP000231143">
    <property type="component" value="Unassembled WGS sequence"/>
</dbReference>
<dbReference type="InterPro" id="IPR003494">
    <property type="entry name" value="SHS2_FtsA"/>
</dbReference>
<keyword evidence="1 5" id="KW-1003">Cell membrane</keyword>
<comment type="function">
    <text evidence="5">Cell division protein that is involved in the assembly of the Z ring. May serve as a membrane anchor for the Z ring.</text>
</comment>
<evidence type="ECO:0000259" key="6">
    <source>
        <dbReference type="SMART" id="SM00842"/>
    </source>
</evidence>